<dbReference type="Pfam" id="PF25601">
    <property type="entry name" value="AAA_lid_14"/>
    <property type="match status" value="1"/>
</dbReference>
<proteinExistence type="predicted"/>
<dbReference type="PROSITE" id="PS50045">
    <property type="entry name" value="SIGMA54_INTERACT_4"/>
    <property type="match status" value="1"/>
</dbReference>
<keyword evidence="5" id="KW-0804">Transcription</keyword>
<evidence type="ECO:0000313" key="9">
    <source>
        <dbReference type="EMBL" id="BAU47222.1"/>
    </source>
</evidence>
<name>A0A1B4V3W7_9GAMM</name>
<dbReference type="EMBL" id="AP014936">
    <property type="protein sequence ID" value="BAU47222.1"/>
    <property type="molecule type" value="Genomic_DNA"/>
</dbReference>
<organism evidence="9 10">
    <name type="scientific">Sulfurifustis variabilis</name>
    <dbReference type="NCBI Taxonomy" id="1675686"/>
    <lineage>
        <taxon>Bacteria</taxon>
        <taxon>Pseudomonadati</taxon>
        <taxon>Pseudomonadota</taxon>
        <taxon>Gammaproteobacteria</taxon>
        <taxon>Acidiferrobacterales</taxon>
        <taxon>Acidiferrobacteraceae</taxon>
        <taxon>Sulfurifustis</taxon>
    </lineage>
</organism>
<evidence type="ECO:0000256" key="1">
    <source>
        <dbReference type="ARBA" id="ARBA00022741"/>
    </source>
</evidence>
<keyword evidence="3" id="KW-0805">Transcription regulation</keyword>
<dbReference type="RefSeq" id="WP_096458698.1">
    <property type="nucleotide sequence ID" value="NZ_AP014936.1"/>
</dbReference>
<evidence type="ECO:0000256" key="5">
    <source>
        <dbReference type="ARBA" id="ARBA00023163"/>
    </source>
</evidence>
<feature type="domain" description="Response regulatory" evidence="8">
    <location>
        <begin position="3"/>
        <end position="113"/>
    </location>
</feature>
<dbReference type="GO" id="GO:0003677">
    <property type="term" value="F:DNA binding"/>
    <property type="evidence" value="ECO:0007669"/>
    <property type="project" value="UniProtKB-KW"/>
</dbReference>
<accession>A0A1B4V3W7</accession>
<dbReference type="InterPro" id="IPR009057">
    <property type="entry name" value="Homeodomain-like_sf"/>
</dbReference>
<dbReference type="SUPFAM" id="SSF52172">
    <property type="entry name" value="CheY-like"/>
    <property type="match status" value="1"/>
</dbReference>
<dbReference type="PANTHER" id="PTHR32071:SF117">
    <property type="entry name" value="PTS-DEPENDENT DIHYDROXYACETONE KINASE OPERON REGULATORY PROTEIN-RELATED"/>
    <property type="match status" value="1"/>
</dbReference>
<keyword evidence="4" id="KW-0238">DNA-binding</keyword>
<dbReference type="Gene3D" id="3.40.50.300">
    <property type="entry name" value="P-loop containing nucleotide triphosphate hydrolases"/>
    <property type="match status" value="1"/>
</dbReference>
<dbReference type="SUPFAM" id="SSF52540">
    <property type="entry name" value="P-loop containing nucleoside triphosphate hydrolases"/>
    <property type="match status" value="1"/>
</dbReference>
<dbReference type="Gene3D" id="1.10.8.60">
    <property type="match status" value="1"/>
</dbReference>
<evidence type="ECO:0000259" key="7">
    <source>
        <dbReference type="PROSITE" id="PS50045"/>
    </source>
</evidence>
<evidence type="ECO:0000256" key="3">
    <source>
        <dbReference type="ARBA" id="ARBA00023015"/>
    </source>
</evidence>
<dbReference type="GO" id="GO:0006355">
    <property type="term" value="P:regulation of DNA-templated transcription"/>
    <property type="evidence" value="ECO:0007669"/>
    <property type="project" value="InterPro"/>
</dbReference>
<sequence length="443" mass="49101">MSRILIVEDEPVIRTALRRLLERHGYQVAEAGTVAEAQADHDLPAFDLVIADLRLPGAPGTDIIARCEGVPVLIMTSFGSIQSAVDSMKMGAADYITKPFDHDEMVLVVGRILSQRRLLRQAQALKSDIARDYPVSGMVGHCAAMQEVFARIRKVAPTDAAVLILGESGTGKELVARAVHELSARHDAPIIAVNCAAIPENLIESELFGHEKGAFTGAVAAHRGLVEAADGGTLFLDEIGELPAAAQARLLRVLQEGEIRRVGSAHVRRVNIRLIAATHRNLQQRVAEGLFRSDLYFRLRVMEIELPPLRERGEDLEELAQFLLTKACRRLNRPLMALAPEAVALIRDYAWPGNVRELENALERAVILSDGGQITPELLAIENSPRPALSEEPLSLEEYFRRFVLEHQDALTETELARRLGMSRKTLWERRQRLGIPRTKEHT</sequence>
<dbReference type="Pfam" id="PF00072">
    <property type="entry name" value="Response_reg"/>
    <property type="match status" value="1"/>
</dbReference>
<dbReference type="InterPro" id="IPR058031">
    <property type="entry name" value="AAA_lid_NorR"/>
</dbReference>
<dbReference type="CDD" id="cd00156">
    <property type="entry name" value="REC"/>
    <property type="match status" value="1"/>
</dbReference>
<dbReference type="InterPro" id="IPR025943">
    <property type="entry name" value="Sigma_54_int_dom_ATP-bd_2"/>
</dbReference>
<dbReference type="AlphaFoldDB" id="A0A1B4V3W7"/>
<dbReference type="PROSITE" id="PS00675">
    <property type="entry name" value="SIGMA54_INTERACT_1"/>
    <property type="match status" value="1"/>
</dbReference>
<dbReference type="InterPro" id="IPR001789">
    <property type="entry name" value="Sig_transdc_resp-reg_receiver"/>
</dbReference>
<dbReference type="KEGG" id="sva:SVA_0643"/>
<dbReference type="InterPro" id="IPR027417">
    <property type="entry name" value="P-loop_NTPase"/>
</dbReference>
<dbReference type="PROSITE" id="PS00688">
    <property type="entry name" value="SIGMA54_INTERACT_3"/>
    <property type="match status" value="1"/>
</dbReference>
<evidence type="ECO:0000256" key="4">
    <source>
        <dbReference type="ARBA" id="ARBA00023125"/>
    </source>
</evidence>
<dbReference type="OrthoDB" id="9804019at2"/>
<dbReference type="SMART" id="SM00382">
    <property type="entry name" value="AAA"/>
    <property type="match status" value="1"/>
</dbReference>
<reference evidence="9 10" key="1">
    <citation type="submission" date="2015-08" db="EMBL/GenBank/DDBJ databases">
        <title>Complete genome sequence of Sulfurifustis variabilis.</title>
        <authorList>
            <person name="Miura A."/>
            <person name="Kojima H."/>
            <person name="Fukui M."/>
        </authorList>
    </citation>
    <scope>NUCLEOTIDE SEQUENCE [LARGE SCALE GENOMIC DNA]</scope>
    <source>
        <strain evidence="10">skN76</strain>
    </source>
</reference>
<dbReference type="InterPro" id="IPR003593">
    <property type="entry name" value="AAA+_ATPase"/>
</dbReference>
<dbReference type="InterPro" id="IPR025662">
    <property type="entry name" value="Sigma_54_int_dom_ATP-bd_1"/>
</dbReference>
<dbReference type="PROSITE" id="PS00676">
    <property type="entry name" value="SIGMA54_INTERACT_2"/>
    <property type="match status" value="1"/>
</dbReference>
<dbReference type="SMART" id="SM00448">
    <property type="entry name" value="REC"/>
    <property type="match status" value="1"/>
</dbReference>
<gene>
    <name evidence="9" type="ORF">SVA_0643</name>
</gene>
<dbReference type="PROSITE" id="PS50110">
    <property type="entry name" value="RESPONSE_REGULATORY"/>
    <property type="match status" value="1"/>
</dbReference>
<feature type="modified residue" description="4-aspartylphosphate" evidence="6">
    <location>
        <position position="52"/>
    </location>
</feature>
<feature type="domain" description="Sigma-54 factor interaction" evidence="7">
    <location>
        <begin position="138"/>
        <end position="367"/>
    </location>
</feature>
<evidence type="ECO:0000256" key="6">
    <source>
        <dbReference type="PROSITE-ProRule" id="PRU00169"/>
    </source>
</evidence>
<dbReference type="Proteomes" id="UP000218899">
    <property type="component" value="Chromosome"/>
</dbReference>
<keyword evidence="2" id="KW-0067">ATP-binding</keyword>
<dbReference type="FunFam" id="3.40.50.300:FF:000006">
    <property type="entry name" value="DNA-binding transcriptional regulator NtrC"/>
    <property type="match status" value="1"/>
</dbReference>
<dbReference type="Pfam" id="PF00158">
    <property type="entry name" value="Sigma54_activat"/>
    <property type="match status" value="1"/>
</dbReference>
<dbReference type="InterPro" id="IPR011006">
    <property type="entry name" value="CheY-like_superfamily"/>
</dbReference>
<dbReference type="CDD" id="cd00009">
    <property type="entry name" value="AAA"/>
    <property type="match status" value="1"/>
</dbReference>
<evidence type="ECO:0000313" key="10">
    <source>
        <dbReference type="Proteomes" id="UP000218899"/>
    </source>
</evidence>
<dbReference type="GO" id="GO:0000160">
    <property type="term" value="P:phosphorelay signal transduction system"/>
    <property type="evidence" value="ECO:0007669"/>
    <property type="project" value="InterPro"/>
</dbReference>
<dbReference type="PANTHER" id="PTHR32071">
    <property type="entry name" value="TRANSCRIPTIONAL REGULATORY PROTEIN"/>
    <property type="match status" value="1"/>
</dbReference>
<dbReference type="Gene3D" id="3.40.50.2300">
    <property type="match status" value="1"/>
</dbReference>
<keyword evidence="6" id="KW-0597">Phosphoprotein</keyword>
<keyword evidence="1" id="KW-0547">Nucleotide-binding</keyword>
<keyword evidence="10" id="KW-1185">Reference proteome</keyword>
<protein>
    <submittedName>
        <fullName evidence="9">Fis family transcriptional regulator</fullName>
    </submittedName>
</protein>
<dbReference type="SUPFAM" id="SSF46689">
    <property type="entry name" value="Homeodomain-like"/>
    <property type="match status" value="1"/>
</dbReference>
<evidence type="ECO:0000256" key="2">
    <source>
        <dbReference type="ARBA" id="ARBA00022840"/>
    </source>
</evidence>
<dbReference type="InterPro" id="IPR002078">
    <property type="entry name" value="Sigma_54_int"/>
</dbReference>
<dbReference type="GO" id="GO:0005524">
    <property type="term" value="F:ATP binding"/>
    <property type="evidence" value="ECO:0007669"/>
    <property type="project" value="UniProtKB-KW"/>
</dbReference>
<dbReference type="InterPro" id="IPR025944">
    <property type="entry name" value="Sigma_54_int_dom_CS"/>
</dbReference>
<evidence type="ECO:0000259" key="8">
    <source>
        <dbReference type="PROSITE" id="PS50110"/>
    </source>
</evidence>